<feature type="domain" description="CHAT" evidence="3">
    <location>
        <begin position="614"/>
        <end position="938"/>
    </location>
</feature>
<dbReference type="Pfam" id="PF12770">
    <property type="entry name" value="CHAT"/>
    <property type="match status" value="1"/>
</dbReference>
<accession>A0ABT6G3U7</accession>
<dbReference type="InterPro" id="IPR019734">
    <property type="entry name" value="TPR_rpt"/>
</dbReference>
<sequence>MKHISLILLLFLSLFTKAQNAQKAQEKFSQGYDTKNIALMDVGADEYIKYNSDNSFGYIFKAFAAIAKNDLTTAKRYAKAANQMFPMESANYTLASYIAFLEGNTSEASNLMHYAFQLSPDVKGAASTKEELDILAELTGKDFSALKTIAENAEKATPGAIQNFNNYNACVGQWYEGKSCDPSQYLKVWASYSPSNPLLKDFATATQAIAYYYAGQFDLAKPKLEEAINSQYLNPYTKALCFERLTWYDRYDLNKTFLYANKGLAEIDKLGFPTLTKADLLFRKSQIVGDMGKRDEMLQLAQELLVLATELGNDYHIINANNLIGAYYVMKPGSNSTSLANKHLGEAYVLASKRNFEDQKMKAAGNYAVVQFKIGNRSKAIELNNEVYDYHLKTENWSSAQTAANNIGFMFYMKNDYANAAEQFQKAVDITEQFLPKFSTKEQLSARNLHASAYSGLIMSLQKLGNTNELFKVQDMNRSRILRQKLDKNLPQITLPQVQAKLQPHEAIIYYSNGEPGQMIATVITMNSADIVEHFPVNAWLNMKKQYINNIQKKPNSINGYVTKLNEEIINGQIYSHSDPKTAFKAEDYRDFVALSREVMEVSDAQFLDLQQKILKHWYYFLIQPLEAKLVGKTTLIISAEGELNAMPFEAFLDSNGKYVLERFNVKYMPSASVCASLSNRNYSEDRKPLLAMGGATYKEPQSSASNSRSTQSYFELQDQLTTKINNKQSNLSKELAALGFGGANYLPGTLREVQNLKKIIPEATVLIDGQMKESDIKRLNKSGELNQYKYVHIATHGFASNSIPELSGVMMTQPANGDGSEDTFLLAHEIAQLDLKADLAVLSACETALGKNYNGEGVNGLNSALLVAGANSTLLSLWPVNDAGTMILMTETYNNLYVKKMSVEDAVNTAKRTMLNGVYGEQFQTPKIWAPFVLSGK</sequence>
<comment type="caution">
    <text evidence="4">The sequence shown here is derived from an EMBL/GenBank/DDBJ whole genome shotgun (WGS) entry which is preliminary data.</text>
</comment>
<keyword evidence="1" id="KW-0802">TPR repeat</keyword>
<name>A0ABT6G3U7_9FLAO</name>
<dbReference type="EMBL" id="JARSBN010000007">
    <property type="protein sequence ID" value="MDG4716723.1"/>
    <property type="molecule type" value="Genomic_DNA"/>
</dbReference>
<keyword evidence="2" id="KW-0732">Signal</keyword>
<feature type="signal peptide" evidence="2">
    <location>
        <begin position="1"/>
        <end position="18"/>
    </location>
</feature>
<dbReference type="RefSeq" id="WP_278006165.1">
    <property type="nucleotide sequence ID" value="NZ_JARSBN010000007.1"/>
</dbReference>
<dbReference type="SUPFAM" id="SSF48452">
    <property type="entry name" value="TPR-like"/>
    <property type="match status" value="1"/>
</dbReference>
<keyword evidence="5" id="KW-1185">Reference proteome</keyword>
<feature type="repeat" description="TPR" evidence="1">
    <location>
        <begin position="401"/>
        <end position="434"/>
    </location>
</feature>
<dbReference type="PANTHER" id="PTHR10098:SF112">
    <property type="entry name" value="SLR0380 PROTEIN"/>
    <property type="match status" value="1"/>
</dbReference>
<protein>
    <submittedName>
        <fullName evidence="4">CHAT domain-containing protein</fullName>
    </submittedName>
</protein>
<dbReference type="Proteomes" id="UP001529085">
    <property type="component" value="Unassembled WGS sequence"/>
</dbReference>
<dbReference type="InterPro" id="IPR024983">
    <property type="entry name" value="CHAT_dom"/>
</dbReference>
<dbReference type="Gene3D" id="1.25.40.10">
    <property type="entry name" value="Tetratricopeptide repeat domain"/>
    <property type="match status" value="1"/>
</dbReference>
<evidence type="ECO:0000313" key="5">
    <source>
        <dbReference type="Proteomes" id="UP001529085"/>
    </source>
</evidence>
<proteinExistence type="predicted"/>
<evidence type="ECO:0000256" key="2">
    <source>
        <dbReference type="SAM" id="SignalP"/>
    </source>
</evidence>
<dbReference type="PANTHER" id="PTHR10098">
    <property type="entry name" value="RAPSYN-RELATED"/>
    <property type="match status" value="1"/>
</dbReference>
<feature type="chain" id="PRO_5046115421" evidence="2">
    <location>
        <begin position="19"/>
        <end position="938"/>
    </location>
</feature>
<dbReference type="PROSITE" id="PS50005">
    <property type="entry name" value="TPR"/>
    <property type="match status" value="1"/>
</dbReference>
<gene>
    <name evidence="4" type="ORF">P7122_12620</name>
</gene>
<reference evidence="4 5" key="1">
    <citation type="submission" date="2023-03" db="EMBL/GenBank/DDBJ databases">
        <title>Strain YYF002 represents a novel species in the genus Winogradskyella isolated from seawater.</title>
        <authorList>
            <person name="Fu Z.-Y."/>
        </authorList>
    </citation>
    <scope>NUCLEOTIDE SEQUENCE [LARGE SCALE GENOMIC DNA]</scope>
    <source>
        <strain evidence="4 5">YYF002</strain>
    </source>
</reference>
<evidence type="ECO:0000313" key="4">
    <source>
        <dbReference type="EMBL" id="MDG4716723.1"/>
    </source>
</evidence>
<organism evidence="4 5">
    <name type="scientific">Winogradskyella marincola</name>
    <dbReference type="NCBI Taxonomy" id="3037795"/>
    <lineage>
        <taxon>Bacteria</taxon>
        <taxon>Pseudomonadati</taxon>
        <taxon>Bacteroidota</taxon>
        <taxon>Flavobacteriia</taxon>
        <taxon>Flavobacteriales</taxon>
        <taxon>Flavobacteriaceae</taxon>
        <taxon>Winogradskyella</taxon>
    </lineage>
</organism>
<evidence type="ECO:0000259" key="3">
    <source>
        <dbReference type="Pfam" id="PF12770"/>
    </source>
</evidence>
<evidence type="ECO:0000256" key="1">
    <source>
        <dbReference type="PROSITE-ProRule" id="PRU00339"/>
    </source>
</evidence>
<dbReference type="InterPro" id="IPR011990">
    <property type="entry name" value="TPR-like_helical_dom_sf"/>
</dbReference>